<dbReference type="KEGG" id="cgv:CGLAU_08545"/>
<dbReference type="SMART" id="SM00245">
    <property type="entry name" value="TSPc"/>
    <property type="match status" value="1"/>
</dbReference>
<proteinExistence type="predicted"/>
<evidence type="ECO:0000259" key="2">
    <source>
        <dbReference type="SMART" id="SM00245"/>
    </source>
</evidence>
<feature type="region of interest" description="Disordered" evidence="1">
    <location>
        <begin position="110"/>
        <end position="143"/>
    </location>
</feature>
<dbReference type="Gene3D" id="3.90.226.10">
    <property type="entry name" value="2-enoyl-CoA Hydratase, Chain A, domain 1"/>
    <property type="match status" value="1"/>
</dbReference>
<dbReference type="GO" id="GO:0006508">
    <property type="term" value="P:proteolysis"/>
    <property type="evidence" value="ECO:0007669"/>
    <property type="project" value="InterPro"/>
</dbReference>
<accession>A0A1Q2HXV4</accession>
<protein>
    <submittedName>
        <fullName evidence="3">Peptidase family S41</fullName>
    </submittedName>
</protein>
<evidence type="ECO:0000256" key="1">
    <source>
        <dbReference type="SAM" id="MobiDB-lite"/>
    </source>
</evidence>
<dbReference type="GO" id="GO:0004175">
    <property type="term" value="F:endopeptidase activity"/>
    <property type="evidence" value="ECO:0007669"/>
    <property type="project" value="TreeGrafter"/>
</dbReference>
<dbReference type="GO" id="GO:0008236">
    <property type="term" value="F:serine-type peptidase activity"/>
    <property type="evidence" value="ECO:0007669"/>
    <property type="project" value="InterPro"/>
</dbReference>
<feature type="region of interest" description="Disordered" evidence="1">
    <location>
        <begin position="300"/>
        <end position="323"/>
    </location>
</feature>
<evidence type="ECO:0000313" key="4">
    <source>
        <dbReference type="Proteomes" id="UP000217209"/>
    </source>
</evidence>
<evidence type="ECO:0000313" key="3">
    <source>
        <dbReference type="EMBL" id="AQQ15664.1"/>
    </source>
</evidence>
<dbReference type="SUPFAM" id="SSF52096">
    <property type="entry name" value="ClpP/crotonase"/>
    <property type="match status" value="1"/>
</dbReference>
<dbReference type="PANTHER" id="PTHR32060">
    <property type="entry name" value="TAIL-SPECIFIC PROTEASE"/>
    <property type="match status" value="1"/>
</dbReference>
<dbReference type="Proteomes" id="UP000217209">
    <property type="component" value="Chromosome"/>
</dbReference>
<organism evidence="3 4">
    <name type="scientific">Corynebacterium glaucum</name>
    <dbReference type="NCBI Taxonomy" id="187491"/>
    <lineage>
        <taxon>Bacteria</taxon>
        <taxon>Bacillati</taxon>
        <taxon>Actinomycetota</taxon>
        <taxon>Actinomycetes</taxon>
        <taxon>Mycobacteriales</taxon>
        <taxon>Corynebacteriaceae</taxon>
        <taxon>Corynebacterium</taxon>
    </lineage>
</organism>
<feature type="compositionally biased region" description="Acidic residues" evidence="1">
    <location>
        <begin position="121"/>
        <end position="130"/>
    </location>
</feature>
<dbReference type="GO" id="GO:0007165">
    <property type="term" value="P:signal transduction"/>
    <property type="evidence" value="ECO:0007669"/>
    <property type="project" value="TreeGrafter"/>
</dbReference>
<gene>
    <name evidence="3" type="ORF">CGLAU_08545</name>
</gene>
<dbReference type="PANTHER" id="PTHR32060:SF30">
    <property type="entry name" value="CARBOXY-TERMINAL PROCESSING PROTEASE CTPA"/>
    <property type="match status" value="1"/>
</dbReference>
<feature type="domain" description="Tail specific protease" evidence="2">
    <location>
        <begin position="91"/>
        <end position="317"/>
    </location>
</feature>
<dbReference type="AlphaFoldDB" id="A0A1Q2HXV4"/>
<dbReference type="InterPro" id="IPR029045">
    <property type="entry name" value="ClpP/crotonase-like_dom_sf"/>
</dbReference>
<sequence precursor="true">MSRTTRTRKVGAVVGAVLLVLALLFAAAAYFLGPALTAQTTGTARFFGTDTPKRYARTVLDLSESMGLYGDSEEFAAARAEVEAAMGDAATREELYDVLDSAVRAAGGKHSRLLPPGVEGGGDDGGEDELPSVRDEEGVTAASVPSVSRLADGQTYADILTRGLVEARDSGSCGVLVDLRGNGGGDMGPMVAGLSPLLPDGPALHFIFKNSENPVNIDGNSATGGGTATSTEGGKWETPVAVLVDGDTASSGEATMLAFRGLDYSSSFGSPTAGYASANMIYDFPDGSALMLTVAKDKARTGEEFSEDPIQPDVVTDQPEQDARGWLAERCGVAS</sequence>
<dbReference type="InterPro" id="IPR005151">
    <property type="entry name" value="Tail-specific_protease"/>
</dbReference>
<dbReference type="RefSeq" id="WP_095660325.1">
    <property type="nucleotide sequence ID" value="NZ_CP019688.1"/>
</dbReference>
<keyword evidence="4" id="KW-1185">Reference proteome</keyword>
<dbReference type="OrthoDB" id="7314861at2"/>
<reference evidence="3 4" key="1">
    <citation type="submission" date="2016-12" db="EMBL/GenBank/DDBJ databases">
        <authorList>
            <person name="Song W.-J."/>
            <person name="Kurnit D.M."/>
        </authorList>
    </citation>
    <scope>NUCLEOTIDE SEQUENCE [LARGE SCALE GENOMIC DNA]</scope>
    <source>
        <strain evidence="3 4">DSM 30827</strain>
    </source>
</reference>
<dbReference type="GO" id="GO:0030288">
    <property type="term" value="C:outer membrane-bounded periplasmic space"/>
    <property type="evidence" value="ECO:0007669"/>
    <property type="project" value="TreeGrafter"/>
</dbReference>
<dbReference type="EMBL" id="CP019688">
    <property type="protein sequence ID" value="AQQ15664.1"/>
    <property type="molecule type" value="Genomic_DNA"/>
</dbReference>
<dbReference type="Pfam" id="PF03572">
    <property type="entry name" value="Peptidase_S41"/>
    <property type="match status" value="1"/>
</dbReference>
<name>A0A1Q2HXV4_9CORY</name>